<dbReference type="KEGG" id="kdj:28970724"/>
<dbReference type="STRING" id="1296121.A0A1A5ZWT3"/>
<dbReference type="Proteomes" id="UP000078595">
    <property type="component" value="Chromosome 11"/>
</dbReference>
<dbReference type="EMBL" id="KI894035">
    <property type="protein sequence ID" value="OBR82266.1"/>
    <property type="molecule type" value="Genomic_DNA"/>
</dbReference>
<gene>
    <name evidence="2" type="ORF">I303_07025</name>
    <name evidence="3" type="ORF">I303_108650</name>
</gene>
<evidence type="ECO:0000313" key="2">
    <source>
        <dbReference type="EMBL" id="OBR82266.1"/>
    </source>
</evidence>
<evidence type="ECO:0000313" key="4">
    <source>
        <dbReference type="Proteomes" id="UP000078595"/>
    </source>
</evidence>
<name>A0A1A5ZWT3_9TREE</name>
<proteinExistence type="predicted"/>
<feature type="compositionally biased region" description="Basic and acidic residues" evidence="1">
    <location>
        <begin position="50"/>
        <end position="66"/>
    </location>
</feature>
<feature type="compositionally biased region" description="Basic and acidic residues" evidence="1">
    <location>
        <begin position="474"/>
        <end position="489"/>
    </location>
</feature>
<dbReference type="VEuPathDB" id="FungiDB:I303_07025"/>
<dbReference type="GeneID" id="28970724"/>
<dbReference type="OrthoDB" id="435460at2759"/>
<feature type="compositionally biased region" description="Basic residues" evidence="1">
    <location>
        <begin position="490"/>
        <end position="500"/>
    </location>
</feature>
<dbReference type="AlphaFoldDB" id="A0A1A5ZWT3"/>
<dbReference type="Gene3D" id="1.10.10.60">
    <property type="entry name" value="Homeodomain-like"/>
    <property type="match status" value="1"/>
</dbReference>
<keyword evidence="4" id="KW-1185">Reference proteome</keyword>
<accession>A0A1A5ZWT3</accession>
<evidence type="ECO:0000313" key="3">
    <source>
        <dbReference type="EMBL" id="WWC66028.1"/>
    </source>
</evidence>
<dbReference type="EMBL" id="CP144540">
    <property type="protein sequence ID" value="WWC66028.1"/>
    <property type="molecule type" value="Genomic_DNA"/>
</dbReference>
<feature type="region of interest" description="Disordered" evidence="1">
    <location>
        <begin position="1"/>
        <end position="121"/>
    </location>
</feature>
<protein>
    <submittedName>
        <fullName evidence="2">Uncharacterized protein</fullName>
    </submittedName>
</protein>
<dbReference type="RefSeq" id="XP_018260108.1">
    <property type="nucleotide sequence ID" value="XM_018410299.1"/>
</dbReference>
<dbReference type="CDD" id="cd11655">
    <property type="entry name" value="rap1_myb-like"/>
    <property type="match status" value="1"/>
</dbReference>
<feature type="compositionally biased region" description="Acidic residues" evidence="1">
    <location>
        <begin position="81"/>
        <end position="107"/>
    </location>
</feature>
<reference evidence="3" key="3">
    <citation type="submission" date="2024-02" db="EMBL/GenBank/DDBJ databases">
        <title>Comparative genomics of Cryptococcus and Kwoniella reveals pathogenesis evolution and contrasting modes of karyotype evolution via chromosome fusion or intercentromeric recombination.</title>
        <authorList>
            <person name="Coelho M.A."/>
            <person name="David-Palma M."/>
            <person name="Shea T."/>
            <person name="Bowers K."/>
            <person name="McGinley-Smith S."/>
            <person name="Mohammad A.W."/>
            <person name="Gnirke A."/>
            <person name="Yurkov A.M."/>
            <person name="Nowrousian M."/>
            <person name="Sun S."/>
            <person name="Cuomo C.A."/>
            <person name="Heitman J."/>
        </authorList>
    </citation>
    <scope>NUCLEOTIDE SEQUENCE</scope>
    <source>
        <strain evidence="3">CBS 10117</strain>
    </source>
</reference>
<reference evidence="3" key="2">
    <citation type="submission" date="2013-07" db="EMBL/GenBank/DDBJ databases">
        <authorList>
            <consortium name="The Broad Institute Genome Sequencing Platform"/>
            <person name="Cuomo C."/>
            <person name="Litvintseva A."/>
            <person name="Chen Y."/>
            <person name="Heitman J."/>
            <person name="Sun S."/>
            <person name="Springer D."/>
            <person name="Dromer F."/>
            <person name="Young S.K."/>
            <person name="Zeng Q."/>
            <person name="Gargeya S."/>
            <person name="Fitzgerald M."/>
            <person name="Abouelleil A."/>
            <person name="Alvarado L."/>
            <person name="Berlin A.M."/>
            <person name="Chapman S.B."/>
            <person name="Dewar J."/>
            <person name="Goldberg J."/>
            <person name="Griggs A."/>
            <person name="Gujja S."/>
            <person name="Hansen M."/>
            <person name="Howarth C."/>
            <person name="Imamovic A."/>
            <person name="Larimer J."/>
            <person name="McCowan C."/>
            <person name="Murphy C."/>
            <person name="Pearson M."/>
            <person name="Priest M."/>
            <person name="Roberts A."/>
            <person name="Saif S."/>
            <person name="Shea T."/>
            <person name="Sykes S."/>
            <person name="Wortman J."/>
            <person name="Nusbaum C."/>
            <person name="Birren B."/>
        </authorList>
    </citation>
    <scope>NUCLEOTIDE SEQUENCE</scope>
    <source>
        <strain evidence="3">CBS 10117</strain>
    </source>
</reference>
<organism evidence="2">
    <name type="scientific">Kwoniella dejecticola CBS 10117</name>
    <dbReference type="NCBI Taxonomy" id="1296121"/>
    <lineage>
        <taxon>Eukaryota</taxon>
        <taxon>Fungi</taxon>
        <taxon>Dikarya</taxon>
        <taxon>Basidiomycota</taxon>
        <taxon>Agaricomycotina</taxon>
        <taxon>Tremellomycetes</taxon>
        <taxon>Tremellales</taxon>
        <taxon>Cryptococcaceae</taxon>
        <taxon>Kwoniella</taxon>
    </lineage>
</organism>
<feature type="compositionally biased region" description="Acidic residues" evidence="1">
    <location>
        <begin position="514"/>
        <end position="534"/>
    </location>
</feature>
<sequence>MSQEGEDEIIPPIPSSPAPLSVKQVAQEEGPVEVKDGKRKSSRIAIAASKAKEIRQQQEKQKEKEKQRLKRKRDRDREIADGSDEDDFPQIASYDDDEDEDEDEDDGLFGNQGILSKPEEGGRWLIPKEDFPWDEVDWFLDESIGEEMILHLTKRIEKMQGTIADDMETADIILINPHPAQLNADRSQGMSNLGHVQQRLCIILPYTYLARCYFSKKVERVDTRQPVFLNEGGSGCRVMVMKLGNADGMDGEKRRRGIMIGLESNGAMIVSSLKDADVCIVPSTHPYLQKPPTADQYKHVAWHSLEWVEERIKIVEDEVKLKAKPRAKSKSDPKPKILRPNTVKPISKWNEGIDSKIAIRGHASSSYASGDHKNFTWGRSATRTEFTPSDRDFLARWLAYNRPDTVGRTTRSLYFELERFRPASPWHHIASRHPASAWHEHFKRNRGKLGMDGKILEEEVDQYVKKGVNGTLKTKSERDRLLKSEEKSATGRKQRSKAKGKGGSFSGTQRADDDALEVEDDEHEDEDEDEDEDDRRDVKSKKPSGKKRKSISVKEPHKKRERSKPNQNQNIRRARQTTENALPPIDNPKENMANNIDDHDDDDAQERSEQGNEAAAAAEDTSSDSLRVDEVLAGPADADADDIEPEDGHDHEGDDAHVTIRGQAAIKEHDLRPRSSQSTSPRRSKRTKRD</sequence>
<feature type="compositionally biased region" description="Basic residues" evidence="1">
    <location>
        <begin position="538"/>
        <end position="562"/>
    </location>
</feature>
<feature type="region of interest" description="Disordered" evidence="1">
    <location>
        <begin position="471"/>
        <end position="690"/>
    </location>
</feature>
<reference evidence="2" key="1">
    <citation type="submission" date="2013-07" db="EMBL/GenBank/DDBJ databases">
        <title>The Genome Sequence of Cryptococcus dejecticola CBS10117.</title>
        <authorList>
            <consortium name="The Broad Institute Genome Sequencing Platform"/>
            <person name="Cuomo C."/>
            <person name="Litvintseva A."/>
            <person name="Chen Y."/>
            <person name="Heitman J."/>
            <person name="Sun S."/>
            <person name="Springer D."/>
            <person name="Dromer F."/>
            <person name="Young S.K."/>
            <person name="Zeng Q."/>
            <person name="Gargeya S."/>
            <person name="Fitzgerald M."/>
            <person name="Abouelleil A."/>
            <person name="Alvarado L."/>
            <person name="Berlin A.M."/>
            <person name="Chapman S.B."/>
            <person name="Dewar J."/>
            <person name="Goldberg J."/>
            <person name="Griggs A."/>
            <person name="Gujja S."/>
            <person name="Hansen M."/>
            <person name="Howarth C."/>
            <person name="Imamovic A."/>
            <person name="Larimer J."/>
            <person name="McCowan C."/>
            <person name="Murphy C."/>
            <person name="Pearson M."/>
            <person name="Priest M."/>
            <person name="Roberts A."/>
            <person name="Saif S."/>
            <person name="Shea T."/>
            <person name="Sykes S."/>
            <person name="Wortman J."/>
            <person name="Nusbaum C."/>
            <person name="Birren B."/>
        </authorList>
    </citation>
    <scope>NUCLEOTIDE SEQUENCE [LARGE SCALE GENOMIC DNA]</scope>
    <source>
        <strain evidence="2">CBS 10117</strain>
    </source>
</reference>
<evidence type="ECO:0000256" key="1">
    <source>
        <dbReference type="SAM" id="MobiDB-lite"/>
    </source>
</evidence>
<feature type="compositionally biased region" description="Basic and acidic residues" evidence="1">
    <location>
        <begin position="646"/>
        <end position="658"/>
    </location>
</feature>